<dbReference type="EMBL" id="SMFK01000001">
    <property type="protein sequence ID" value="TDD99765.1"/>
    <property type="molecule type" value="Genomic_DNA"/>
</dbReference>
<accession>A0A4R5CIY3</accession>
<dbReference type="AlphaFoldDB" id="A0A4R5CIY3"/>
<comment type="caution">
    <text evidence="1">The sequence shown here is derived from an EMBL/GenBank/DDBJ whole genome shotgun (WGS) entry which is preliminary data.</text>
</comment>
<proteinExistence type="predicted"/>
<evidence type="ECO:0000313" key="2">
    <source>
        <dbReference type="Proteomes" id="UP000295479"/>
    </source>
</evidence>
<gene>
    <name evidence="1" type="ORF">E0F76_03325</name>
</gene>
<protein>
    <submittedName>
        <fullName evidence="1">Uncharacterized protein</fullName>
    </submittedName>
</protein>
<name>A0A4R5CIY3_9FLAO</name>
<reference evidence="1 2" key="1">
    <citation type="submission" date="2019-03" db="EMBL/GenBank/DDBJ databases">
        <title>Flavobacterium AR-3-4 sp. nov. isolated from arctic soil.</title>
        <authorList>
            <person name="Chaudhary D.K."/>
        </authorList>
    </citation>
    <scope>NUCLEOTIDE SEQUENCE [LARGE SCALE GENOMIC DNA]</scope>
    <source>
        <strain evidence="1 2">AR-3-4</strain>
    </source>
</reference>
<organism evidence="1 2">
    <name type="scientific">Flavobacterium cellulosilyticum</name>
    <dbReference type="NCBI Taxonomy" id="2541731"/>
    <lineage>
        <taxon>Bacteria</taxon>
        <taxon>Pseudomonadati</taxon>
        <taxon>Bacteroidota</taxon>
        <taxon>Flavobacteriia</taxon>
        <taxon>Flavobacteriales</taxon>
        <taxon>Flavobacteriaceae</taxon>
        <taxon>Flavobacterium</taxon>
    </lineage>
</organism>
<keyword evidence="2" id="KW-1185">Reference proteome</keyword>
<dbReference type="RefSeq" id="WP_132001300.1">
    <property type="nucleotide sequence ID" value="NZ_SMFK01000001.1"/>
</dbReference>
<dbReference type="Proteomes" id="UP000295479">
    <property type="component" value="Unassembled WGS sequence"/>
</dbReference>
<evidence type="ECO:0000313" key="1">
    <source>
        <dbReference type="EMBL" id="TDD99765.1"/>
    </source>
</evidence>
<dbReference type="OrthoDB" id="1348656at2"/>
<sequence>MNNQSKYTEELLRFLENEENYPEMIEWIEDLPELDQPDVFREMEAIFKERHLKTGEQDWLDKANLIASGIDDFEEEILDNKLDKALFMMQFDNIEINPEQAPLFLIEARKVIIKVILSNPEDIKEMWKLAKKIIKLEKEAGIYDPANWIEIL</sequence>